<evidence type="ECO:0000256" key="5">
    <source>
        <dbReference type="ARBA" id="ARBA00022679"/>
    </source>
</evidence>
<dbReference type="GO" id="GO:0000139">
    <property type="term" value="C:Golgi membrane"/>
    <property type="evidence" value="ECO:0007669"/>
    <property type="project" value="UniProtKB-SubCell"/>
</dbReference>
<evidence type="ECO:0000313" key="17">
    <source>
        <dbReference type="Proteomes" id="UP000015101"/>
    </source>
</evidence>
<dbReference type="KEGG" id="hro:HELRODRAFT_192532"/>
<reference evidence="16" key="3">
    <citation type="submission" date="2015-06" db="UniProtKB">
        <authorList>
            <consortium name="EnsemblMetazoa"/>
        </authorList>
    </citation>
    <scope>IDENTIFICATION</scope>
</reference>
<dbReference type="CTD" id="20212317"/>
<dbReference type="InterPro" id="IPR039477">
    <property type="entry name" value="ILEI/PANDER_dom"/>
</dbReference>
<evidence type="ECO:0000256" key="11">
    <source>
        <dbReference type="ARBA" id="ARBA00023136"/>
    </source>
</evidence>
<dbReference type="AlphaFoldDB" id="T1FU21"/>
<evidence type="ECO:0000256" key="9">
    <source>
        <dbReference type="ARBA" id="ARBA00022989"/>
    </source>
</evidence>
<dbReference type="InterPro" id="IPR004139">
    <property type="entry name" value="Glyco_trans_13"/>
</dbReference>
<dbReference type="GeneID" id="20212317"/>
<dbReference type="SUPFAM" id="SSF53448">
    <property type="entry name" value="Nucleotide-diphospho-sugar transferases"/>
    <property type="match status" value="1"/>
</dbReference>
<feature type="domain" description="ILEI/PANDER" evidence="14">
    <location>
        <begin position="137"/>
        <end position="224"/>
    </location>
</feature>
<proteinExistence type="inferred from homology"/>
<dbReference type="UniPathway" id="UPA00378"/>
<evidence type="ECO:0000256" key="10">
    <source>
        <dbReference type="ARBA" id="ARBA00023034"/>
    </source>
</evidence>
<dbReference type="InterPro" id="IPR029044">
    <property type="entry name" value="Nucleotide-diphossugar_trans"/>
</dbReference>
<dbReference type="eggNOG" id="ENOG502QUEU">
    <property type="taxonomic scope" value="Eukaryota"/>
</dbReference>
<dbReference type="GO" id="GO:0030145">
    <property type="term" value="F:manganese ion binding"/>
    <property type="evidence" value="ECO:0007669"/>
    <property type="project" value="UniProtKB-UniRule"/>
</dbReference>
<dbReference type="RefSeq" id="XP_009021214.1">
    <property type="nucleotide sequence ID" value="XM_009022966.1"/>
</dbReference>
<dbReference type="EMBL" id="AMQM01005316">
    <property type="status" value="NOT_ANNOTATED_CDS"/>
    <property type="molecule type" value="Genomic_DNA"/>
</dbReference>
<comment type="catalytic activity">
    <reaction evidence="13">
        <text>N(4)-(alpha-D-Man-(1-&gt;3)-[alpha-D-Man-(1-&gt;3)-[alpha-D-Man-(1-&gt;6)]-alpha-D-Man-(1-&gt;6)]-beta-D-Man-(1-&gt;4)-beta-D-GlcNAc-(1-&gt;4)-beta-D-GlcNAc)-L-asparaginyl-[protein] (N-glucan mannose isomer 5A1,2) + UDP-N-acetyl-alpha-D-glucosamine = N(4)-{beta-D-GlcNAc-(1-&gt;2)-alpha-D-Man-(1-&gt;3)-[alpha-D-Man-(1-&gt;3)-[alpha-D-Man-(1-&gt;6)]-alpha-D-Man-(1-&gt;6)]-beta-D-Man-(1-&gt;4)-beta-D-GlcNAc-(1-&gt;4)-beta-D-GlcNAc}-L-asparaginyl-[protein] + UDP + H(+)</text>
        <dbReference type="Rhea" id="RHEA:11456"/>
        <dbReference type="Rhea" id="RHEA-COMP:14367"/>
        <dbReference type="Rhea" id="RHEA-COMP:14368"/>
        <dbReference type="ChEBI" id="CHEBI:15378"/>
        <dbReference type="ChEBI" id="CHEBI:57705"/>
        <dbReference type="ChEBI" id="CHEBI:58223"/>
        <dbReference type="ChEBI" id="CHEBI:59087"/>
        <dbReference type="ChEBI" id="CHEBI:60625"/>
        <dbReference type="EC" id="2.4.1.101"/>
    </reaction>
</comment>
<dbReference type="OMA" id="EIYPNCG"/>
<evidence type="ECO:0000313" key="16">
    <source>
        <dbReference type="EnsemblMetazoa" id="HelroP192532"/>
    </source>
</evidence>
<name>T1FU21_HELRO</name>
<comment type="function">
    <text evidence="13">Initiates complex N-linked carbohydrate formation. Essential for the conversion of high-mannose to hybrid and complex N-glycans.</text>
</comment>
<keyword evidence="9 13" id="KW-1133">Transmembrane helix</keyword>
<evidence type="ECO:0000259" key="14">
    <source>
        <dbReference type="Pfam" id="PF15711"/>
    </source>
</evidence>
<keyword evidence="11 13" id="KW-0472">Membrane</keyword>
<reference evidence="17" key="1">
    <citation type="submission" date="2012-12" db="EMBL/GenBank/DDBJ databases">
        <authorList>
            <person name="Hellsten U."/>
            <person name="Grimwood J."/>
            <person name="Chapman J.A."/>
            <person name="Shapiro H."/>
            <person name="Aerts A."/>
            <person name="Otillar R.P."/>
            <person name="Terry A.Y."/>
            <person name="Boore J.L."/>
            <person name="Simakov O."/>
            <person name="Marletaz F."/>
            <person name="Cho S.-J."/>
            <person name="Edsinger-Gonzales E."/>
            <person name="Havlak P."/>
            <person name="Kuo D.-H."/>
            <person name="Larsson T."/>
            <person name="Lv J."/>
            <person name="Arendt D."/>
            <person name="Savage R."/>
            <person name="Osoegawa K."/>
            <person name="de Jong P."/>
            <person name="Lindberg D.R."/>
            <person name="Seaver E.C."/>
            <person name="Weisblat D.A."/>
            <person name="Putnam N.H."/>
            <person name="Grigoriev I.V."/>
            <person name="Rokhsar D.S."/>
        </authorList>
    </citation>
    <scope>NUCLEOTIDE SEQUENCE</scope>
</reference>
<dbReference type="GO" id="GO:0005615">
    <property type="term" value="C:extracellular space"/>
    <property type="evidence" value="ECO:0000318"/>
    <property type="project" value="GO_Central"/>
</dbReference>
<evidence type="ECO:0000256" key="3">
    <source>
        <dbReference type="ARBA" id="ARBA00006492"/>
    </source>
</evidence>
<dbReference type="GO" id="GO:0003827">
    <property type="term" value="F:alpha-1,3-mannosylglycoprotein 2-beta-N-acetylglucosaminyltransferase activity"/>
    <property type="evidence" value="ECO:0007669"/>
    <property type="project" value="UniProtKB-UniRule"/>
</dbReference>
<keyword evidence="7 13" id="KW-0479">Metal-binding</keyword>
<keyword evidence="8 13" id="KW-0735">Signal-anchor</keyword>
<dbReference type="PANTHER" id="PTHR46396:SF2">
    <property type="entry name" value="ILEI_PANDER DOMAIN-CONTAINING PROTEIN"/>
    <property type="match status" value="1"/>
</dbReference>
<keyword evidence="17" id="KW-1185">Reference proteome</keyword>
<gene>
    <name evidence="16" type="primary">20212317</name>
    <name evidence="15" type="ORF">HELRODRAFT_192532</name>
</gene>
<evidence type="ECO:0000256" key="2">
    <source>
        <dbReference type="ARBA" id="ARBA00004922"/>
    </source>
</evidence>
<protein>
    <recommendedName>
        <fullName evidence="13">Alpha-1,3-mannosyl-glycoprotein 2-beta-N-acetylglucosaminyltransferase</fullName>
        <shortName evidence="13">GNT-I</shortName>
        <shortName evidence="13">GlcNAc-T I</shortName>
        <ecNumber evidence="13">2.4.1.101</ecNumber>
    </recommendedName>
    <alternativeName>
        <fullName evidence="13">N-glycosyl-oligosaccharide-glycoprotein N-acetylglucosaminyltransferase I</fullName>
    </alternativeName>
</protein>
<dbReference type="STRING" id="6412.T1FU21"/>
<keyword evidence="12 13" id="KW-0464">Manganese</keyword>
<keyword evidence="6 13" id="KW-0812">Transmembrane</keyword>
<dbReference type="Pfam" id="PF15711">
    <property type="entry name" value="ILEI"/>
    <property type="match status" value="1"/>
</dbReference>
<dbReference type="Pfam" id="PF03071">
    <property type="entry name" value="GNT-I"/>
    <property type="match status" value="1"/>
</dbReference>
<accession>T1FU21</accession>
<organism evidence="16 17">
    <name type="scientific">Helobdella robusta</name>
    <name type="common">Californian leech</name>
    <dbReference type="NCBI Taxonomy" id="6412"/>
    <lineage>
        <taxon>Eukaryota</taxon>
        <taxon>Metazoa</taxon>
        <taxon>Spiralia</taxon>
        <taxon>Lophotrochozoa</taxon>
        <taxon>Annelida</taxon>
        <taxon>Clitellata</taxon>
        <taxon>Hirudinea</taxon>
        <taxon>Rhynchobdellida</taxon>
        <taxon>Glossiphoniidae</taxon>
        <taxon>Helobdella</taxon>
    </lineage>
</organism>
<dbReference type="InParanoid" id="T1FU21"/>
<dbReference type="EC" id="2.4.1.101" evidence="13"/>
<evidence type="ECO:0000256" key="7">
    <source>
        <dbReference type="ARBA" id="ARBA00022723"/>
    </source>
</evidence>
<comment type="subcellular location">
    <subcellularLocation>
        <location evidence="1 13">Golgi apparatus membrane</location>
        <topology evidence="1 13">Single-pass type II membrane protein</topology>
    </subcellularLocation>
</comment>
<keyword evidence="5" id="KW-0808">Transferase</keyword>
<comment type="similarity">
    <text evidence="3 13">Belongs to the glycosyltransferase 13 family.</text>
</comment>
<evidence type="ECO:0000256" key="8">
    <source>
        <dbReference type="ARBA" id="ARBA00022968"/>
    </source>
</evidence>
<evidence type="ECO:0000313" key="15">
    <source>
        <dbReference type="EMBL" id="ESO00577.1"/>
    </source>
</evidence>
<dbReference type="HOGENOM" id="CLU_414057_0_0_1"/>
<feature type="transmembrane region" description="Helical" evidence="13">
    <location>
        <begin position="21"/>
        <end position="40"/>
    </location>
</feature>
<dbReference type="InterPro" id="IPR052463">
    <property type="entry name" value="O-linked_mannose_GnT"/>
</dbReference>
<evidence type="ECO:0000256" key="1">
    <source>
        <dbReference type="ARBA" id="ARBA00004323"/>
    </source>
</evidence>
<keyword evidence="10 13" id="KW-0333">Golgi apparatus</keyword>
<evidence type="ECO:0000256" key="13">
    <source>
        <dbReference type="RuleBase" id="RU368119"/>
    </source>
</evidence>
<dbReference type="EMBL" id="KB096900">
    <property type="protein sequence ID" value="ESO00577.1"/>
    <property type="molecule type" value="Genomic_DNA"/>
</dbReference>
<reference evidence="15 17" key="2">
    <citation type="journal article" date="2013" name="Nature">
        <title>Insights into bilaterian evolution from three spiralian genomes.</title>
        <authorList>
            <person name="Simakov O."/>
            <person name="Marletaz F."/>
            <person name="Cho S.J."/>
            <person name="Edsinger-Gonzales E."/>
            <person name="Havlak P."/>
            <person name="Hellsten U."/>
            <person name="Kuo D.H."/>
            <person name="Larsson T."/>
            <person name="Lv J."/>
            <person name="Arendt D."/>
            <person name="Savage R."/>
            <person name="Osoegawa K."/>
            <person name="de Jong P."/>
            <person name="Grimwood J."/>
            <person name="Chapman J.A."/>
            <person name="Shapiro H."/>
            <person name="Aerts A."/>
            <person name="Otillar R.P."/>
            <person name="Terry A.Y."/>
            <person name="Boore J.L."/>
            <person name="Grigoriev I.V."/>
            <person name="Lindberg D.R."/>
            <person name="Seaver E.C."/>
            <person name="Weisblat D.A."/>
            <person name="Putnam N.H."/>
            <person name="Rokhsar D.S."/>
        </authorList>
    </citation>
    <scope>NUCLEOTIDE SEQUENCE</scope>
</reference>
<comment type="cofactor">
    <cofactor evidence="13">
        <name>Mn(2+)</name>
        <dbReference type="ChEBI" id="CHEBI:29035"/>
    </cofactor>
    <text evidence="13">The cofactor is mostly bound to the substrate.</text>
</comment>
<dbReference type="Gene3D" id="3.90.550.10">
    <property type="entry name" value="Spore Coat Polysaccharide Biosynthesis Protein SpsA, Chain A"/>
    <property type="match status" value="1"/>
</dbReference>
<evidence type="ECO:0000256" key="6">
    <source>
        <dbReference type="ARBA" id="ARBA00022692"/>
    </source>
</evidence>
<keyword evidence="4 13" id="KW-0328">Glycosyltransferase</keyword>
<sequence>MKLIRVFKLNGFLKQSRVFRVFCLIIACYGLYIILNFIFYKEIFFKGSHLKCNSTGSQNVINEKLSTPKDDVNQNLTHGVGDDNLNLNYSKNCGLPFECTYDEFPIHLYTGRANSEKPRICINHLYSALPYFKNLGRGFNVAVVDPKAVKVVRFGNFDTFATESKKLEEFLELLEAGFLAVFVVYDDGSTRLSASVRDVITSLGSSLIMNLAFRDVWVFVGRKNLSGFSPIEHIEYSIYGWPRPISLRTCVKRNFVGVEVRADVTARVNEGRRKFCVESQFDNSFCSAENIDEPLSTLPLFDPALENSSLFSAPVVIVPGPDINVFRMQVEALLFNPGILKENIHVFLPENEELFIKLSVLLDLKIHLLVNSFFEVDDYADIFLGSFKHSWENFNAQYIVFLEQHVIPSNNFLSFMAQCMDVLQNDSSLMAASAWNPLGLSLTASNENRAIRSGVFPGVGFIMSRHVYDTHLKPRWSEFNHISALDGWSIPGLTVDTIIPEVSRVFILPNFHPGMASLFTKIVVSIDEKLETKIDDPNVLKKGNYSTYLENLISKSAIIPEKDVELFCRERMLCSDDDHKHCKSIDSLFASNIGPSYVVRSAERTDQSSPSALRNLLTCLVGVDFHQNFERTINAIQYQHIVKLSLVGRDIIIITDKYTPGKS</sequence>
<dbReference type="Proteomes" id="UP000015101">
    <property type="component" value="Unassembled WGS sequence"/>
</dbReference>
<dbReference type="PROSITE" id="PS52031">
    <property type="entry name" value="GG_LECTIN"/>
    <property type="match status" value="1"/>
</dbReference>
<comment type="pathway">
    <text evidence="2 13">Protein modification; protein glycosylation.</text>
</comment>
<dbReference type="PANTHER" id="PTHR46396">
    <property type="entry name" value="PROTEIN O-LINKED-MANNOSE BETA-1,2-N-ACETYLGLUCOSAMINYLTRANSFERASE 1"/>
    <property type="match status" value="1"/>
</dbReference>
<dbReference type="OrthoDB" id="440755at2759"/>
<dbReference type="EnsemblMetazoa" id="HelroT192532">
    <property type="protein sequence ID" value="HelroP192532"/>
    <property type="gene ID" value="HelroG192532"/>
</dbReference>
<evidence type="ECO:0000256" key="4">
    <source>
        <dbReference type="ARBA" id="ARBA00022676"/>
    </source>
</evidence>
<evidence type="ECO:0000256" key="12">
    <source>
        <dbReference type="ARBA" id="ARBA00023211"/>
    </source>
</evidence>